<reference evidence="2 3" key="1">
    <citation type="submission" date="2018-12" db="EMBL/GenBank/DDBJ databases">
        <title>Complete genome of Litorilituus sediminis.</title>
        <authorList>
            <person name="Liu A."/>
            <person name="Rong J."/>
        </authorList>
    </citation>
    <scope>NUCLEOTIDE SEQUENCE [LARGE SCALE GENOMIC DNA]</scope>
    <source>
        <strain evidence="2 3">JCM 17549</strain>
    </source>
</reference>
<dbReference type="KEGG" id="lsd:EMK97_06190"/>
<accession>A0A4P6P1V7</accession>
<gene>
    <name evidence="2" type="ORF">EMK97_06190</name>
</gene>
<proteinExistence type="predicted"/>
<feature type="chain" id="PRO_5020616683" description="PEP-CTERM sorting domain-containing protein" evidence="1">
    <location>
        <begin position="23"/>
        <end position="345"/>
    </location>
</feature>
<evidence type="ECO:0000313" key="2">
    <source>
        <dbReference type="EMBL" id="QBG35336.1"/>
    </source>
</evidence>
<sequence length="345" mass="36669">MKILLKLIVFFVAIISSPFANATTMCATSDVNLTDVQLVPEVQVDPFPNPPTTSIPPTEASACVGLLSGNDKPSPSGHNIGEYGDGLLNGAAQTGGNPDGSLNPYNTLFDPFYNEADPLNPLAMDGSEGYNPNLAFISPSDLQDFDGLDDGNDYKTDPGWVYLGKDEGGGFSYSTAGSGLPGETLVSSVVDINFSCAVGSIGGSCTAGTWSIMPDYDIASQLFDLFGEGVFDHLALVFKTGNVCEREPGERGKPDCERGSNFAIYDFNFNTLLGGGLDLSSPYNLGGTFDLGSTFDGKGISHISVWARDPEFSDITRISEPRSMLLMLFALVLLAARYKVKHAIF</sequence>
<name>A0A4P6P1V7_9GAMM</name>
<dbReference type="EMBL" id="CP034759">
    <property type="protein sequence ID" value="QBG35336.1"/>
    <property type="molecule type" value="Genomic_DNA"/>
</dbReference>
<organism evidence="2 3">
    <name type="scientific">Litorilituus sediminis</name>
    <dbReference type="NCBI Taxonomy" id="718192"/>
    <lineage>
        <taxon>Bacteria</taxon>
        <taxon>Pseudomonadati</taxon>
        <taxon>Pseudomonadota</taxon>
        <taxon>Gammaproteobacteria</taxon>
        <taxon>Alteromonadales</taxon>
        <taxon>Colwelliaceae</taxon>
        <taxon>Litorilituus</taxon>
    </lineage>
</organism>
<evidence type="ECO:0000256" key="1">
    <source>
        <dbReference type="SAM" id="SignalP"/>
    </source>
</evidence>
<protein>
    <recommendedName>
        <fullName evidence="4">PEP-CTERM sorting domain-containing protein</fullName>
    </recommendedName>
</protein>
<dbReference type="Proteomes" id="UP000290244">
    <property type="component" value="Chromosome"/>
</dbReference>
<dbReference type="OrthoDB" id="6382316at2"/>
<keyword evidence="3" id="KW-1185">Reference proteome</keyword>
<evidence type="ECO:0008006" key="4">
    <source>
        <dbReference type="Google" id="ProtNLM"/>
    </source>
</evidence>
<dbReference type="RefSeq" id="WP_130600415.1">
    <property type="nucleotide sequence ID" value="NZ_CP034759.1"/>
</dbReference>
<dbReference type="AlphaFoldDB" id="A0A4P6P1V7"/>
<evidence type="ECO:0000313" key="3">
    <source>
        <dbReference type="Proteomes" id="UP000290244"/>
    </source>
</evidence>
<feature type="signal peptide" evidence="1">
    <location>
        <begin position="1"/>
        <end position="22"/>
    </location>
</feature>
<keyword evidence="1" id="KW-0732">Signal</keyword>